<evidence type="ECO:0000313" key="1">
    <source>
        <dbReference type="EMBL" id="ADP40073.1"/>
    </source>
</evidence>
<accession>E3H1E6</accession>
<dbReference type="Proteomes" id="UP000000387">
    <property type="component" value="Chromosome"/>
</dbReference>
<name>E3H1E6_ROTDC</name>
<proteinExistence type="predicted"/>
<dbReference type="AlphaFoldDB" id="E3H1E6"/>
<gene>
    <name evidence="1" type="ordered locus">HMPREF0733_10615</name>
</gene>
<organism evidence="1">
    <name type="scientific">Rothia dentocariosa (strain ATCC 17931 / CDC X599 / XDIA)</name>
    <dbReference type="NCBI Taxonomy" id="762948"/>
    <lineage>
        <taxon>Bacteria</taxon>
        <taxon>Bacillati</taxon>
        <taxon>Actinomycetota</taxon>
        <taxon>Actinomycetes</taxon>
        <taxon>Micrococcales</taxon>
        <taxon>Micrococcaceae</taxon>
        <taxon>Rothia</taxon>
    </lineage>
</organism>
<dbReference type="HOGENOM" id="CLU_3204821_0_0_11"/>
<dbReference type="KEGG" id="rdn:HMPREF0733_10615"/>
<sequence length="45" mass="4847">MLAPKILGRNASHTRGSRRVLAFAADSERTVVNGTGLCYALNTTR</sequence>
<protein>
    <submittedName>
        <fullName evidence="1">Uncharacterized protein</fullName>
    </submittedName>
</protein>
<dbReference type="EMBL" id="CP002280">
    <property type="protein sequence ID" value="ADP40073.1"/>
    <property type="molecule type" value="Genomic_DNA"/>
</dbReference>
<reference evidence="1" key="1">
    <citation type="submission" date="2010-10" db="EMBL/GenBank/DDBJ databases">
        <authorList>
            <person name="Muzny D."/>
            <person name="Qin X."/>
            <person name="Buhay C."/>
            <person name="Dugan-Rocha S."/>
            <person name="Ding Y."/>
            <person name="Chen G."/>
            <person name="Hawes A."/>
            <person name="Holder M."/>
            <person name="Jhangiani S."/>
            <person name="Johnson A."/>
            <person name="Khan Z."/>
            <person name="Li Z."/>
            <person name="Liu W."/>
            <person name="Liu X."/>
            <person name="Perez L."/>
            <person name="Shen H."/>
            <person name="Wang Q."/>
            <person name="Watt J."/>
            <person name="Xi L."/>
            <person name="Xin Y."/>
            <person name="Zhou J."/>
            <person name="Deng J."/>
            <person name="Jiang H."/>
            <person name="Liu Y."/>
            <person name="Qu J."/>
            <person name="Song X.-Z."/>
            <person name="Zhang L."/>
            <person name="Villasana D."/>
            <person name="Johnson A."/>
            <person name="Liu J."/>
            <person name="Liyanage D."/>
            <person name="Lorensuhewa L."/>
            <person name="Robinson T."/>
            <person name="Song A."/>
            <person name="Song B.-B."/>
            <person name="Dinh H."/>
            <person name="Thornton R."/>
            <person name="Coyle M."/>
            <person name="Francisco L."/>
            <person name="Jackson L."/>
            <person name="Javaid M."/>
            <person name="Korchina V."/>
            <person name="Kovar C."/>
            <person name="Mata R."/>
            <person name="Mathew T."/>
            <person name="Ngo R."/>
            <person name="Nguyen L."/>
            <person name="Nguyen N."/>
            <person name="Okwuonu G."/>
            <person name="Ongeri F."/>
            <person name="Pham C."/>
            <person name="Simmons D."/>
            <person name="Wilczek-Boney K."/>
            <person name="Hale W."/>
            <person name="Jakkamsetti A."/>
            <person name="Pham P."/>
            <person name="Ruth R."/>
            <person name="San Lucas F."/>
            <person name="Warren J."/>
            <person name="Zhang J."/>
            <person name="Zhao Z."/>
            <person name="Zhou C."/>
            <person name="Zhu D."/>
            <person name="Lee S."/>
            <person name="Bess C."/>
            <person name="Blankenburg K."/>
            <person name="Forbes L."/>
            <person name="Fu Q."/>
            <person name="Gubbala S."/>
            <person name="Hirani K."/>
            <person name="Jayaseelan J.C."/>
            <person name="Lara F."/>
            <person name="Munidasa M."/>
            <person name="Palculict T."/>
            <person name="Patil S."/>
            <person name="Pu L.-L."/>
            <person name="Saada N."/>
            <person name="Tang L."/>
            <person name="Weissenberger G."/>
            <person name="Zhu Y."/>
            <person name="Hemphill L."/>
            <person name="Shang Y."/>
            <person name="Youmans B."/>
            <person name="Ayvaz T."/>
            <person name="Ross M."/>
            <person name="Santibanez J."/>
            <person name="Aqrawi P."/>
            <person name="Gross S."/>
            <person name="Joshi V."/>
            <person name="Fowler G."/>
            <person name="Nazareth L."/>
            <person name="Reid J."/>
            <person name="Worley K."/>
            <person name="Petrosino J."/>
            <person name="Highlander S."/>
            <person name="Gibbs R."/>
        </authorList>
    </citation>
    <scope>NUCLEOTIDE SEQUENCE</scope>
    <source>
        <strain evidence="1">ATCC 17931</strain>
    </source>
</reference>